<protein>
    <submittedName>
        <fullName evidence="1">Uncharacterized protein</fullName>
    </submittedName>
</protein>
<reference evidence="1" key="1">
    <citation type="journal article" date="2014" name="Int. J. Syst. Evol. Microbiol.">
        <title>Complete genome sequence of Corynebacterium casei LMG S-19264T (=DSM 44701T), isolated from a smear-ripened cheese.</title>
        <authorList>
            <consortium name="US DOE Joint Genome Institute (JGI-PGF)"/>
            <person name="Walter F."/>
            <person name="Albersmeier A."/>
            <person name="Kalinowski J."/>
            <person name="Ruckert C."/>
        </authorList>
    </citation>
    <scope>NUCLEOTIDE SEQUENCE</scope>
    <source>
        <strain evidence="1">KCTC 12711</strain>
    </source>
</reference>
<keyword evidence="2" id="KW-1185">Reference proteome</keyword>
<comment type="caution">
    <text evidence="1">The sequence shown here is derived from an EMBL/GenBank/DDBJ whole genome shotgun (WGS) entry which is preliminary data.</text>
</comment>
<dbReference type="AlphaFoldDB" id="A0A918RR85"/>
<name>A0A918RR85_9GAMM</name>
<dbReference type="EMBL" id="BMXA01000002">
    <property type="protein sequence ID" value="GHA07106.1"/>
    <property type="molecule type" value="Genomic_DNA"/>
</dbReference>
<dbReference type="Proteomes" id="UP000614811">
    <property type="component" value="Unassembled WGS sequence"/>
</dbReference>
<evidence type="ECO:0000313" key="2">
    <source>
        <dbReference type="Proteomes" id="UP000614811"/>
    </source>
</evidence>
<accession>A0A918RR85</accession>
<dbReference type="SUPFAM" id="SSF51197">
    <property type="entry name" value="Clavaminate synthase-like"/>
    <property type="match status" value="1"/>
</dbReference>
<sequence length="326" mass="36317">MNPDHWNQGYAVLLPRAVVQHLASHASDLAQTEALVTALLEGDELDAILDALPYQQRLGAQFAPMGSMVNEGDDQEIDTLLYDAIQGEDTVAEDLWMKVSWLSFYDADASLRFRFSFGVDLEEDVAADPVRQRYAAELATAVFPESAAITNNLALSQTIRDIVQCQRFELVERIVYFNGPDGGAYLHHDLERGHAGVVYAQLSGETYWLALPKFQLVQEIQSFITQQALPDTLTSEAQATLRDLSRDAEQIATALDSFAHTELIHLINETEAFVQHLIQAGYGFHVRTGDVILLPQADQNSCCWHTVFCLGEEMGQALSFAIRRQD</sequence>
<gene>
    <name evidence="1" type="ORF">GCM10008090_16060</name>
</gene>
<organism evidence="1 2">
    <name type="scientific">Arenicella chitinivorans</name>
    <dbReference type="NCBI Taxonomy" id="1329800"/>
    <lineage>
        <taxon>Bacteria</taxon>
        <taxon>Pseudomonadati</taxon>
        <taxon>Pseudomonadota</taxon>
        <taxon>Gammaproteobacteria</taxon>
        <taxon>Arenicellales</taxon>
        <taxon>Arenicellaceae</taxon>
        <taxon>Arenicella</taxon>
    </lineage>
</organism>
<evidence type="ECO:0000313" key="1">
    <source>
        <dbReference type="EMBL" id="GHA07106.1"/>
    </source>
</evidence>
<reference evidence="1" key="2">
    <citation type="submission" date="2020-09" db="EMBL/GenBank/DDBJ databases">
        <authorList>
            <person name="Sun Q."/>
            <person name="Kim S."/>
        </authorList>
    </citation>
    <scope>NUCLEOTIDE SEQUENCE</scope>
    <source>
        <strain evidence="1">KCTC 12711</strain>
    </source>
</reference>
<proteinExistence type="predicted"/>